<keyword evidence="2" id="KW-0472">Membrane</keyword>
<reference evidence="6 7" key="1">
    <citation type="submission" date="2015-09" db="EMBL/GenBank/DDBJ databases">
        <authorList>
            <consortium name="Pathogen Informatics"/>
        </authorList>
    </citation>
    <scope>NUCLEOTIDE SEQUENCE [LARGE SCALE GENOMIC DNA]</scope>
    <source>
        <strain evidence="6 7">2789STDY5834928</strain>
    </source>
</reference>
<gene>
    <name evidence="6" type="ORF">ERS852540_00034</name>
</gene>
<feature type="transmembrane region" description="Helical" evidence="2">
    <location>
        <begin position="1413"/>
        <end position="1432"/>
    </location>
</feature>
<keyword evidence="2" id="KW-0812">Transmembrane</keyword>
<dbReference type="EMBL" id="CZBY01000001">
    <property type="protein sequence ID" value="CUQ80601.1"/>
    <property type="molecule type" value="Genomic_DNA"/>
</dbReference>
<feature type="domain" description="Bacterial repeat" evidence="5">
    <location>
        <begin position="565"/>
        <end position="629"/>
    </location>
</feature>
<evidence type="ECO:0000259" key="5">
    <source>
        <dbReference type="Pfam" id="PF18998"/>
    </source>
</evidence>
<feature type="region of interest" description="Disordered" evidence="1">
    <location>
        <begin position="1373"/>
        <end position="1409"/>
    </location>
</feature>
<feature type="domain" description="Bacterial repeat" evidence="5">
    <location>
        <begin position="1227"/>
        <end position="1304"/>
    </location>
</feature>
<feature type="compositionally biased region" description="Basic and acidic residues" evidence="1">
    <location>
        <begin position="1392"/>
        <end position="1402"/>
    </location>
</feature>
<protein>
    <submittedName>
        <fullName evidence="6">Uncharacterized protein</fullName>
    </submittedName>
</protein>
<dbReference type="Proteomes" id="UP000095662">
    <property type="component" value="Unassembled WGS sequence"/>
</dbReference>
<evidence type="ECO:0000313" key="6">
    <source>
        <dbReference type="EMBL" id="CUQ80601.1"/>
    </source>
</evidence>
<feature type="signal peptide" evidence="3">
    <location>
        <begin position="1"/>
        <end position="33"/>
    </location>
</feature>
<dbReference type="InterPro" id="IPR059177">
    <property type="entry name" value="GH29D-like_dom"/>
</dbReference>
<dbReference type="STRING" id="39492.ERS852540_00034"/>
<dbReference type="Pfam" id="PF13290">
    <property type="entry name" value="CHB_HEX_C_1"/>
    <property type="match status" value="1"/>
</dbReference>
<feature type="domain" description="Bacterial repeat" evidence="5">
    <location>
        <begin position="1147"/>
        <end position="1222"/>
    </location>
</feature>
<feature type="domain" description="GH29D-like beta-sandwich" evidence="4">
    <location>
        <begin position="757"/>
        <end position="798"/>
    </location>
</feature>
<dbReference type="Pfam" id="PF18998">
    <property type="entry name" value="Flg_new_2"/>
    <property type="match status" value="3"/>
</dbReference>
<dbReference type="InterPro" id="IPR044060">
    <property type="entry name" value="Bacterial_rp_domain"/>
</dbReference>
<proteinExistence type="predicted"/>
<keyword evidence="2" id="KW-1133">Transmembrane helix</keyword>
<dbReference type="OrthoDB" id="1864213at2"/>
<sequence length="1443" mass="155472">MTKTNTRSRIVSILLVLMMLLTMVPITAVTASAAEPEWTTVNTYEEWKAAMEQSGETYIKLGADIDTSTLNGGFGLGPIDWVRVQSDIHLDLNGHKLTLLKSKMSGDSYSYLIGVLHGSLTIEDTGNGGEIVGLHQVTNDRMQLIDVGKGAKLTLNSGKLRLEVNADSNAPNATIRFKGAVEINGGTVSILKKGGKDEPSSYIYKQNFALEAIRESDNCYALINGGTFDGRVMLKAVAKASGVANNVITGGDFKKSIYILKDKAVTGDVPLNVSIQGGTYHYTPGYYTFPNSDPFNAGKKSSDPFNLMQFATFGFRDGIVYQDGAVYSAFPSESSYLNYDMNAFASMFPKNAIITAEGQTYDFYDTRKDAPTSITVSDAAFTGSSSALDLARLVNSHYKTITVTTLPSDALKDMKLTVGDGTPLPAQGTSTVSGDVTLGSDGTLTKTVYITALGNKQLKEMYYSNPSKIDFGYRLNIFKDGVRVTDYTGDSLTYAALGDEISVSVQLRDFEFEEGVYTFRLALWPYLRGSEAQIGENLVGLWKLTAKEEPPAPVAHSIKIINGFGTANPTTAIAGETVTVKANDRTADNMMFTQWYTDTPGVTFANVNDRETTFVMPDCDVKVNPGFQQVSFTKQPIDSWPQVNHAGKAYVTFSAPITKWELMEGNTTVASSGSLFINTGNPITVDIPKQSNEVEKTYTVVVTANGQKFSSNEFKVKWISWPQAPAVEFTPADGTQFVGKIEVIASDALYAGEEIFEIAYTTDGTDPKTSTSTIYANTDTEHITLTETTTIKARTYNHDASADAEKWGPLATATFTKYSDTTLPKPTITPEGMTYTGSITAYLTAPALDGVKLEYQLVAPGEEPSDTQWHEYDPQTGITVNKFGTSVLCARSSKSYDAETPGGQYYVATITSETATATYTRTYSAAIDNVTVGGKVGKTMTQDVVIRMNGDRFENVTAGDDVSAWFNLPAGLTAKVKELSDANGYHRTLTVTISGMPTATSADAITVTIPKDKLYANNTTDLTVLSNPNAVYNIVKDGTHTHNYGDWTMLDDSQHSRRCTACGDVQFEAHDFSAWRKVDDTNHSRTCSKCKKSGETANYTETAAHTWVWVVDQEAALGQPGKQHEECVDCPAKRSENTEIPALRDYAVTVTGGTATVAAGTPITRAMEGVEVTVTAQAPGGKHFVKWVVKAGGVTLANETSATTTFIMPANDVTIEAEFAENPVEAYTLTVIKGTASVAAGTPITDKIEQNTVVTVTANAPETGKVFDKWVVLEGNVTLADATKATTTFTMPASAVKIEATYKDAPPAHTHSYGTEWKYDGTNHWHECACGDKADTAAHSFQWVIDKAATKEATGIKHEECTVCGAKRSENTVIDKLPDGGNTGNTGSGDNNTDKPGKDDSTKSPQTGDSRNLIGWLAALFVSGGVLTLLGVSGKKRKESEAE</sequence>
<organism evidence="6 7">
    <name type="scientific">[Eubacterium] siraeum</name>
    <dbReference type="NCBI Taxonomy" id="39492"/>
    <lineage>
        <taxon>Bacteria</taxon>
        <taxon>Bacillati</taxon>
        <taxon>Bacillota</taxon>
        <taxon>Clostridia</taxon>
        <taxon>Eubacteriales</taxon>
        <taxon>Oscillospiraceae</taxon>
        <taxon>Oscillospiraceae incertae sedis</taxon>
    </lineage>
</organism>
<name>A0A174Z9A9_9FIRM</name>
<evidence type="ECO:0000259" key="4">
    <source>
        <dbReference type="Pfam" id="PF13290"/>
    </source>
</evidence>
<evidence type="ECO:0000256" key="2">
    <source>
        <dbReference type="SAM" id="Phobius"/>
    </source>
</evidence>
<evidence type="ECO:0000256" key="3">
    <source>
        <dbReference type="SAM" id="SignalP"/>
    </source>
</evidence>
<feature type="chain" id="PRO_5008038590" evidence="3">
    <location>
        <begin position="34"/>
        <end position="1443"/>
    </location>
</feature>
<evidence type="ECO:0000313" key="7">
    <source>
        <dbReference type="Proteomes" id="UP000095662"/>
    </source>
</evidence>
<evidence type="ECO:0000256" key="1">
    <source>
        <dbReference type="SAM" id="MobiDB-lite"/>
    </source>
</evidence>
<accession>A0A174Z9A9</accession>
<keyword evidence="3" id="KW-0732">Signal</keyword>